<dbReference type="InterPro" id="IPR000917">
    <property type="entry name" value="Sulfatase_N"/>
</dbReference>
<dbReference type="Gene3D" id="3.40.720.10">
    <property type="entry name" value="Alkaline Phosphatase, subunit A"/>
    <property type="match status" value="1"/>
</dbReference>
<dbReference type="PANTHER" id="PTHR45953">
    <property type="entry name" value="IDURONATE 2-SULFATASE"/>
    <property type="match status" value="1"/>
</dbReference>
<keyword evidence="5" id="KW-1185">Reference proteome</keyword>
<reference evidence="4" key="1">
    <citation type="submission" date="2021-02" db="EMBL/GenBank/DDBJ databases">
        <title>Skermanella TT6 skin isolate.</title>
        <authorList>
            <person name="Lee K."/>
            <person name="Ganzorig M."/>
        </authorList>
    </citation>
    <scope>NUCLEOTIDE SEQUENCE</scope>
    <source>
        <strain evidence="4">TT6</strain>
    </source>
</reference>
<protein>
    <submittedName>
        <fullName evidence="4">Alkaline phosphatase family protein</fullName>
    </submittedName>
</protein>
<evidence type="ECO:0000313" key="5">
    <source>
        <dbReference type="Proteomes" id="UP000595197"/>
    </source>
</evidence>
<name>A0ABX7B4F1_9PROT</name>
<proteinExistence type="predicted"/>
<evidence type="ECO:0000256" key="2">
    <source>
        <dbReference type="ARBA" id="ARBA00022801"/>
    </source>
</evidence>
<feature type="domain" description="Sulfatase N-terminal" evidence="3">
    <location>
        <begin position="7"/>
        <end position="371"/>
    </location>
</feature>
<sequence length="502" mass="55361">MSGRPSRNVLLILADQWRGDCLSALGHACVRTPHLDALAAEGTLFRRHFGQASPCGPARASLLTGMYLQNHRSVANGTPLDARHTNLALEARRLGHAPALFGYTDTSPDPRRHDPADPALRSYEGVMPGFDPACLLTESIEPWAEHLRAKGYPVPEQAREIYRTAEPFGPAVYRAEDSDTAFLADRVTAWLTGRGRQPWFGLAAFIRPHPPWVAPDPYHRLIDPAATPPAVRAPDWRTEADGHPWLAWHLARQRTDCWVAGADLDPRTLDAGTLARLRATYYGLVAEFDAQVGRILTLLRKTGALDDTLVIVTSDHGEMLGDHWMLGKAGYFDEAYHVPLIVRDPDRSGGGTVDAFTEHVDLMPTILEWLGGTPPAQCDGRSLLPLLGGSPVPADWRRHAHWEFDFRDVARGEAERALGMRPGQCVLNVLRGERYKYVHFAGLPPLLFDLDADPGQFRNLADDPAHAALVRDHAQALLSWRMENDERVLANMLLTPGGVVGG</sequence>
<dbReference type="InterPro" id="IPR017850">
    <property type="entry name" value="Alkaline_phosphatase_core_sf"/>
</dbReference>
<dbReference type="EMBL" id="CP067420">
    <property type="protein sequence ID" value="QQP89218.1"/>
    <property type="molecule type" value="Genomic_DNA"/>
</dbReference>
<accession>A0ABX7B4F1</accession>
<evidence type="ECO:0000259" key="3">
    <source>
        <dbReference type="Pfam" id="PF00884"/>
    </source>
</evidence>
<dbReference type="PANTHER" id="PTHR45953:SF1">
    <property type="entry name" value="IDURONATE 2-SULFATASE"/>
    <property type="match status" value="1"/>
</dbReference>
<evidence type="ECO:0000256" key="1">
    <source>
        <dbReference type="ARBA" id="ARBA00022723"/>
    </source>
</evidence>
<dbReference type="RefSeq" id="WP_201075205.1">
    <property type="nucleotide sequence ID" value="NZ_CP067420.1"/>
</dbReference>
<dbReference type="SUPFAM" id="SSF53649">
    <property type="entry name" value="Alkaline phosphatase-like"/>
    <property type="match status" value="1"/>
</dbReference>
<keyword evidence="2" id="KW-0378">Hydrolase</keyword>
<dbReference type="CDD" id="cd16028">
    <property type="entry name" value="PMH"/>
    <property type="match status" value="1"/>
</dbReference>
<organism evidence="4 5">
    <name type="scientific">Skermanella cutis</name>
    <dbReference type="NCBI Taxonomy" id="2775420"/>
    <lineage>
        <taxon>Bacteria</taxon>
        <taxon>Pseudomonadati</taxon>
        <taxon>Pseudomonadota</taxon>
        <taxon>Alphaproteobacteria</taxon>
        <taxon>Rhodospirillales</taxon>
        <taxon>Azospirillaceae</taxon>
        <taxon>Skermanella</taxon>
    </lineage>
</organism>
<gene>
    <name evidence="4" type="ORF">IGS68_25035</name>
</gene>
<evidence type="ECO:0000313" key="4">
    <source>
        <dbReference type="EMBL" id="QQP89218.1"/>
    </source>
</evidence>
<dbReference type="Proteomes" id="UP000595197">
    <property type="component" value="Chromosome"/>
</dbReference>
<keyword evidence="1" id="KW-0479">Metal-binding</keyword>
<dbReference type="Pfam" id="PF00884">
    <property type="entry name" value="Sulfatase"/>
    <property type="match status" value="1"/>
</dbReference>